<accession>A0A814W388</accession>
<comment type="caution">
    <text evidence="2">The sequence shown here is derived from an EMBL/GenBank/DDBJ whole genome shotgun (WGS) entry which is preliminary data.</text>
</comment>
<dbReference type="Proteomes" id="UP000663829">
    <property type="component" value="Unassembled WGS sequence"/>
</dbReference>
<evidence type="ECO:0000313" key="4">
    <source>
        <dbReference type="Proteomes" id="UP000663829"/>
    </source>
</evidence>
<dbReference type="AlphaFoldDB" id="A0A814W388"/>
<gene>
    <name evidence="2" type="ORF">GPM918_LOCUS23505</name>
    <name evidence="3" type="ORF">SRO942_LOCUS23504</name>
</gene>
<dbReference type="Proteomes" id="UP000681722">
    <property type="component" value="Unassembled WGS sequence"/>
</dbReference>
<evidence type="ECO:0000313" key="2">
    <source>
        <dbReference type="EMBL" id="CAF1196808.1"/>
    </source>
</evidence>
<organism evidence="2 4">
    <name type="scientific">Didymodactylos carnosus</name>
    <dbReference type="NCBI Taxonomy" id="1234261"/>
    <lineage>
        <taxon>Eukaryota</taxon>
        <taxon>Metazoa</taxon>
        <taxon>Spiralia</taxon>
        <taxon>Gnathifera</taxon>
        <taxon>Rotifera</taxon>
        <taxon>Eurotatoria</taxon>
        <taxon>Bdelloidea</taxon>
        <taxon>Philodinida</taxon>
        <taxon>Philodinidae</taxon>
        <taxon>Didymodactylos</taxon>
    </lineage>
</organism>
<dbReference type="EMBL" id="CAJNOQ010008420">
    <property type="protein sequence ID" value="CAF1196808.1"/>
    <property type="molecule type" value="Genomic_DNA"/>
</dbReference>
<dbReference type="EMBL" id="CAJOBC010008421">
    <property type="protein sequence ID" value="CAF3961184.1"/>
    <property type="molecule type" value="Genomic_DNA"/>
</dbReference>
<dbReference type="InterPro" id="IPR032675">
    <property type="entry name" value="LRR_dom_sf"/>
</dbReference>
<proteinExistence type="predicted"/>
<feature type="domain" description="F-box" evidence="1">
    <location>
        <begin position="4"/>
        <end position="51"/>
    </location>
</feature>
<evidence type="ECO:0000313" key="3">
    <source>
        <dbReference type="EMBL" id="CAF3961184.1"/>
    </source>
</evidence>
<dbReference type="SUPFAM" id="SSF52047">
    <property type="entry name" value="RNI-like"/>
    <property type="match status" value="1"/>
</dbReference>
<keyword evidence="4" id="KW-1185">Reference proteome</keyword>
<dbReference type="PROSITE" id="PS50181">
    <property type="entry name" value="FBOX"/>
    <property type="match status" value="1"/>
</dbReference>
<reference evidence="2" key="1">
    <citation type="submission" date="2021-02" db="EMBL/GenBank/DDBJ databases">
        <authorList>
            <person name="Nowell W R."/>
        </authorList>
    </citation>
    <scope>NUCLEOTIDE SEQUENCE</scope>
</reference>
<sequence length="529" mass="62413">MVDLLKFESLPLEILFEIFEYIEPYRLYVGFYNLNFRLNSIIDATDIRLTIDKYMCRKKYAHCYGYVIPRVMDRLTYLHIPENRLEKFLKSFDLADFTSIRSLSLDDPKHLDDERRILVKLSKLKHLVRLQLIGDQHDISLGSTDFTLHSLEYLNIRRCSVKDLLVMFQILPNIKHIKCNLALVSHSVTFSDIQLLLTNLPQLKHLMCACYVTGCADGREWAKLLSTLSLLTKFQLLIDSERVDETVDDLVHSWTDNKWNIQVEYNNKYFYAYTLPFIDSRWFSTYLYDMKTSRLEGQRSNSFDVQYLYITVTNKDNDIPKRYYSNVYSLLIRPKSQSLLLPTFLDDISKMVQLSSVQEIGEKKYVGEYETFDEHFESWLQDFIELNALHMEYESNSNQKLAEVLKYWEKLFDSDFSSIVVMFTTLYHEGLADYFSTREDFVSAIKFYAKAMILWMNTKTSYPLTDHVCRCCKKICEALTSQVRITTADNASDLYLCLTWMTQTGIKFEAFEALFATERWENDKDVTHL</sequence>
<dbReference type="InterPro" id="IPR001810">
    <property type="entry name" value="F-box_dom"/>
</dbReference>
<protein>
    <recommendedName>
        <fullName evidence="1">F-box domain-containing protein</fullName>
    </recommendedName>
</protein>
<dbReference type="Gene3D" id="3.80.10.10">
    <property type="entry name" value="Ribonuclease Inhibitor"/>
    <property type="match status" value="1"/>
</dbReference>
<name>A0A814W388_9BILA</name>
<evidence type="ECO:0000259" key="1">
    <source>
        <dbReference type="PROSITE" id="PS50181"/>
    </source>
</evidence>